<dbReference type="InterPro" id="IPR017969">
    <property type="entry name" value="Heavy-metal-associated_CS"/>
</dbReference>
<dbReference type="EMBL" id="FQXQ01000003">
    <property type="protein sequence ID" value="SHH69512.1"/>
    <property type="molecule type" value="Genomic_DNA"/>
</dbReference>
<dbReference type="AlphaFoldDB" id="A0A1M5V2L7"/>
<dbReference type="OrthoDB" id="1521937at2"/>
<dbReference type="GO" id="GO:0046872">
    <property type="term" value="F:metal ion binding"/>
    <property type="evidence" value="ECO:0007669"/>
    <property type="project" value="UniProtKB-KW"/>
</dbReference>
<dbReference type="InterPro" id="IPR006121">
    <property type="entry name" value="HMA_dom"/>
</dbReference>
<dbReference type="SUPFAM" id="SSF55008">
    <property type="entry name" value="HMA, heavy metal-associated domain"/>
    <property type="match status" value="1"/>
</dbReference>
<proteinExistence type="predicted"/>
<evidence type="ECO:0000256" key="4">
    <source>
        <dbReference type="ARBA" id="ARBA00022989"/>
    </source>
</evidence>
<dbReference type="GO" id="GO:0016020">
    <property type="term" value="C:membrane"/>
    <property type="evidence" value="ECO:0007669"/>
    <property type="project" value="UniProtKB-SubCell"/>
</dbReference>
<comment type="subcellular location">
    <subcellularLocation>
        <location evidence="1">Membrane</location>
        <topology evidence="1">Multi-pass membrane protein</topology>
    </subcellularLocation>
</comment>
<feature type="transmembrane region" description="Helical" evidence="6">
    <location>
        <begin position="153"/>
        <end position="171"/>
    </location>
</feature>
<evidence type="ECO:0000256" key="6">
    <source>
        <dbReference type="SAM" id="Phobius"/>
    </source>
</evidence>
<dbReference type="GO" id="GO:0030416">
    <property type="term" value="P:methylamine metabolic process"/>
    <property type="evidence" value="ECO:0007669"/>
    <property type="project" value="InterPro"/>
</dbReference>
<dbReference type="Pfam" id="PF00403">
    <property type="entry name" value="HMA"/>
    <property type="match status" value="1"/>
</dbReference>
<evidence type="ECO:0000256" key="1">
    <source>
        <dbReference type="ARBA" id="ARBA00004141"/>
    </source>
</evidence>
<keyword evidence="3" id="KW-0479">Metal-binding</keyword>
<feature type="transmembrane region" description="Helical" evidence="6">
    <location>
        <begin position="177"/>
        <end position="198"/>
    </location>
</feature>
<organism evidence="8 9">
    <name type="scientific">Wenyingzhuangia marina</name>
    <dbReference type="NCBI Taxonomy" id="1195760"/>
    <lineage>
        <taxon>Bacteria</taxon>
        <taxon>Pseudomonadati</taxon>
        <taxon>Bacteroidota</taxon>
        <taxon>Flavobacteriia</taxon>
        <taxon>Flavobacteriales</taxon>
        <taxon>Flavobacteriaceae</taxon>
        <taxon>Wenyingzhuangia</taxon>
    </lineage>
</organism>
<dbReference type="STRING" id="1195760.SAMN05444281_1456"/>
<sequence>MKHTYQIKGMTCNGCVAGVEEKLNKINGINNAKANLEKGEVSIDSETLFSVQAIQNALPDKYTITEKETPNIKTMNVSEEKSKWQQLKPLFLILFYIAVASNLIKYKEWNINDVMLNYMGLFYIVFSFFKFLDLKGFPDSFKMYDPIAKRIAIYGWIYPFLETILGLMFLFTYQIDIALLITIIVLGATTFGVVKTLLDKKSIKCACLGTALNLPMTEATFIENTIMLIMAFAMFFV</sequence>
<dbReference type="CDD" id="cd00371">
    <property type="entry name" value="HMA"/>
    <property type="match status" value="1"/>
</dbReference>
<evidence type="ECO:0000256" key="2">
    <source>
        <dbReference type="ARBA" id="ARBA00022692"/>
    </source>
</evidence>
<keyword evidence="2 6" id="KW-0812">Transmembrane</keyword>
<dbReference type="Proteomes" id="UP000184109">
    <property type="component" value="Unassembled WGS sequence"/>
</dbReference>
<feature type="transmembrane region" description="Helical" evidence="6">
    <location>
        <begin position="87"/>
        <end position="104"/>
    </location>
</feature>
<feature type="transmembrane region" description="Helical" evidence="6">
    <location>
        <begin position="219"/>
        <end position="236"/>
    </location>
</feature>
<gene>
    <name evidence="8" type="ORF">SAMN05444281_1456</name>
</gene>
<evidence type="ECO:0000256" key="3">
    <source>
        <dbReference type="ARBA" id="ARBA00022723"/>
    </source>
</evidence>
<evidence type="ECO:0000313" key="8">
    <source>
        <dbReference type="EMBL" id="SHH69512.1"/>
    </source>
</evidence>
<dbReference type="PROSITE" id="PS50846">
    <property type="entry name" value="HMA_2"/>
    <property type="match status" value="1"/>
</dbReference>
<dbReference type="InterPro" id="IPR036163">
    <property type="entry name" value="HMA_dom_sf"/>
</dbReference>
<accession>A0A1M5V2L7</accession>
<evidence type="ECO:0000256" key="5">
    <source>
        <dbReference type="ARBA" id="ARBA00023136"/>
    </source>
</evidence>
<reference evidence="9" key="1">
    <citation type="submission" date="2016-11" db="EMBL/GenBank/DDBJ databases">
        <authorList>
            <person name="Varghese N."/>
            <person name="Submissions S."/>
        </authorList>
    </citation>
    <scope>NUCLEOTIDE SEQUENCE [LARGE SCALE GENOMIC DNA]</scope>
    <source>
        <strain evidence="9">DSM 100572</strain>
    </source>
</reference>
<feature type="domain" description="HMA" evidence="7">
    <location>
        <begin position="1"/>
        <end position="66"/>
    </location>
</feature>
<dbReference type="Gene3D" id="3.30.70.100">
    <property type="match status" value="1"/>
</dbReference>
<dbReference type="RefSeq" id="WP_073119970.1">
    <property type="nucleotide sequence ID" value="NZ_BMEN01000003.1"/>
</dbReference>
<keyword evidence="5 6" id="KW-0472">Membrane</keyword>
<dbReference type="InterPro" id="IPR009908">
    <property type="entry name" value="Methylamine_util_MauE"/>
</dbReference>
<keyword evidence="9" id="KW-1185">Reference proteome</keyword>
<evidence type="ECO:0000259" key="7">
    <source>
        <dbReference type="PROSITE" id="PS50846"/>
    </source>
</evidence>
<dbReference type="Pfam" id="PF07291">
    <property type="entry name" value="MauE"/>
    <property type="match status" value="1"/>
</dbReference>
<evidence type="ECO:0000313" key="9">
    <source>
        <dbReference type="Proteomes" id="UP000184109"/>
    </source>
</evidence>
<feature type="transmembrane region" description="Helical" evidence="6">
    <location>
        <begin position="116"/>
        <end position="132"/>
    </location>
</feature>
<dbReference type="PROSITE" id="PS01047">
    <property type="entry name" value="HMA_1"/>
    <property type="match status" value="1"/>
</dbReference>
<name>A0A1M5V2L7_9FLAO</name>
<keyword evidence="4 6" id="KW-1133">Transmembrane helix</keyword>
<protein>
    <submittedName>
        <fullName evidence="8">Copper chaperone CopZ</fullName>
    </submittedName>
</protein>